<keyword evidence="3 6" id="KW-0238">DNA-binding</keyword>
<dbReference type="PANTHER" id="PTHR30126:SF21">
    <property type="entry name" value="TRANSCRIPTIONAL REGULATOR-RELATED"/>
    <property type="match status" value="1"/>
</dbReference>
<keyword evidence="7" id="KW-1185">Reference proteome</keyword>
<evidence type="ECO:0000313" key="7">
    <source>
        <dbReference type="Proteomes" id="UP000198623"/>
    </source>
</evidence>
<evidence type="ECO:0000259" key="5">
    <source>
        <dbReference type="PROSITE" id="PS50931"/>
    </source>
</evidence>
<dbReference type="SUPFAM" id="SSF46785">
    <property type="entry name" value="Winged helix' DNA-binding domain"/>
    <property type="match status" value="1"/>
</dbReference>
<dbReference type="Pfam" id="PF00126">
    <property type="entry name" value="HTH_1"/>
    <property type="match status" value="1"/>
</dbReference>
<dbReference type="Gene3D" id="1.10.10.10">
    <property type="entry name" value="Winged helix-like DNA-binding domain superfamily/Winged helix DNA-binding domain"/>
    <property type="match status" value="1"/>
</dbReference>
<evidence type="ECO:0000256" key="3">
    <source>
        <dbReference type="ARBA" id="ARBA00023125"/>
    </source>
</evidence>
<sequence>MDLELLRTFLEVARTRHFGHAAQSLHLTQAAVSARIKLLESNLGVQLFDRLKRDIKLTPEGNRLLRHADLLLSGWRKARQDVSAGGANQQLSIGGSLRLWDVLLQPWLHSLRTSLPDIALIAESHTPEVLTRRLLDGVLDIAFMLEPAHLDVLQIQQVTVLELDLVSSNPHASLEDAFDNNYLMVDWGLAHALTHKRLFPDIAEPNTRLGTATMAISYLKTLGGSAYLPKQAIEQQLLNGSLYCIPDAPTIKHPAYAVFPVRSARSDLLKQVIQLFNN</sequence>
<dbReference type="InterPro" id="IPR000847">
    <property type="entry name" value="LysR_HTH_N"/>
</dbReference>
<dbReference type="Pfam" id="PF03466">
    <property type="entry name" value="LysR_substrate"/>
    <property type="match status" value="1"/>
</dbReference>
<dbReference type="FunFam" id="1.10.10.10:FF:000001">
    <property type="entry name" value="LysR family transcriptional regulator"/>
    <property type="match status" value="1"/>
</dbReference>
<protein>
    <submittedName>
        <fullName evidence="6">DNA-binding transcriptional regulator, LysR family</fullName>
    </submittedName>
</protein>
<accession>A0A1I2M4Y2</accession>
<feature type="domain" description="HTH lysR-type" evidence="5">
    <location>
        <begin position="1"/>
        <end position="58"/>
    </location>
</feature>
<dbReference type="PROSITE" id="PS50931">
    <property type="entry name" value="HTH_LYSR"/>
    <property type="match status" value="1"/>
</dbReference>
<dbReference type="InterPro" id="IPR036390">
    <property type="entry name" value="WH_DNA-bd_sf"/>
</dbReference>
<organism evidence="6 7">
    <name type="scientific">Neptunomonas qingdaonensis</name>
    <dbReference type="NCBI Taxonomy" id="1045558"/>
    <lineage>
        <taxon>Bacteria</taxon>
        <taxon>Pseudomonadati</taxon>
        <taxon>Pseudomonadota</taxon>
        <taxon>Gammaproteobacteria</taxon>
        <taxon>Oceanospirillales</taxon>
        <taxon>Oceanospirillaceae</taxon>
        <taxon>Neptunomonas</taxon>
    </lineage>
</organism>
<dbReference type="GO" id="GO:0000976">
    <property type="term" value="F:transcription cis-regulatory region binding"/>
    <property type="evidence" value="ECO:0007669"/>
    <property type="project" value="TreeGrafter"/>
</dbReference>
<dbReference type="SUPFAM" id="SSF53850">
    <property type="entry name" value="Periplasmic binding protein-like II"/>
    <property type="match status" value="1"/>
</dbReference>
<dbReference type="InterPro" id="IPR005119">
    <property type="entry name" value="LysR_subst-bd"/>
</dbReference>
<keyword evidence="2" id="KW-0805">Transcription regulation</keyword>
<dbReference type="AlphaFoldDB" id="A0A1I2M4Y2"/>
<dbReference type="Proteomes" id="UP000198623">
    <property type="component" value="Unassembled WGS sequence"/>
</dbReference>
<reference evidence="7" key="1">
    <citation type="submission" date="2016-10" db="EMBL/GenBank/DDBJ databases">
        <authorList>
            <person name="Varghese N."/>
            <person name="Submissions S."/>
        </authorList>
    </citation>
    <scope>NUCLEOTIDE SEQUENCE [LARGE SCALE GENOMIC DNA]</scope>
    <source>
        <strain evidence="7">CGMCC 1.10971</strain>
    </source>
</reference>
<dbReference type="Gene3D" id="3.40.190.10">
    <property type="entry name" value="Periplasmic binding protein-like II"/>
    <property type="match status" value="1"/>
</dbReference>
<dbReference type="OrthoDB" id="9786526at2"/>
<keyword evidence="4" id="KW-0804">Transcription</keyword>
<dbReference type="PANTHER" id="PTHR30126">
    <property type="entry name" value="HTH-TYPE TRANSCRIPTIONAL REGULATOR"/>
    <property type="match status" value="1"/>
</dbReference>
<dbReference type="STRING" id="1045558.SAMN05216175_101397"/>
<comment type="similarity">
    <text evidence="1">Belongs to the LysR transcriptional regulatory family.</text>
</comment>
<dbReference type="PRINTS" id="PR00039">
    <property type="entry name" value="HTHLYSR"/>
</dbReference>
<evidence type="ECO:0000256" key="1">
    <source>
        <dbReference type="ARBA" id="ARBA00009437"/>
    </source>
</evidence>
<evidence type="ECO:0000313" key="6">
    <source>
        <dbReference type="EMBL" id="SFF85940.1"/>
    </source>
</evidence>
<proteinExistence type="inferred from homology"/>
<gene>
    <name evidence="6" type="ORF">SAMN05216175_101397</name>
</gene>
<evidence type="ECO:0000256" key="2">
    <source>
        <dbReference type="ARBA" id="ARBA00023015"/>
    </source>
</evidence>
<evidence type="ECO:0000256" key="4">
    <source>
        <dbReference type="ARBA" id="ARBA00023163"/>
    </source>
</evidence>
<name>A0A1I2M4Y2_9GAMM</name>
<dbReference type="EMBL" id="FOOU01000001">
    <property type="protein sequence ID" value="SFF85940.1"/>
    <property type="molecule type" value="Genomic_DNA"/>
</dbReference>
<dbReference type="GO" id="GO:0003700">
    <property type="term" value="F:DNA-binding transcription factor activity"/>
    <property type="evidence" value="ECO:0007669"/>
    <property type="project" value="InterPro"/>
</dbReference>
<dbReference type="InterPro" id="IPR036388">
    <property type="entry name" value="WH-like_DNA-bd_sf"/>
</dbReference>
<dbReference type="RefSeq" id="WP_090723666.1">
    <property type="nucleotide sequence ID" value="NZ_FOOU01000001.1"/>
</dbReference>